<gene>
    <name evidence="4" type="ORF">K1Y79_27930</name>
</gene>
<dbReference type="RefSeq" id="WP_220253517.1">
    <property type="nucleotide sequence ID" value="NZ_JAICCF010000006.1"/>
</dbReference>
<evidence type="ECO:0000259" key="3">
    <source>
        <dbReference type="Pfam" id="PF08719"/>
    </source>
</evidence>
<evidence type="ECO:0000313" key="5">
    <source>
        <dbReference type="Proteomes" id="UP000812961"/>
    </source>
</evidence>
<dbReference type="InterPro" id="IPR037238">
    <property type="entry name" value="YbiA-like_sf"/>
</dbReference>
<dbReference type="EMBL" id="JAICCF010000006">
    <property type="protein sequence ID" value="MBW8688197.1"/>
    <property type="molecule type" value="Genomic_DNA"/>
</dbReference>
<evidence type="ECO:0000256" key="2">
    <source>
        <dbReference type="ARBA" id="ARBA00000751"/>
    </source>
</evidence>
<evidence type="ECO:0000313" key="4">
    <source>
        <dbReference type="EMBL" id="MBW8688197.1"/>
    </source>
</evidence>
<protein>
    <submittedName>
        <fullName evidence="4">NADAR family protein</fullName>
    </submittedName>
</protein>
<evidence type="ECO:0000256" key="1">
    <source>
        <dbReference type="ARBA" id="ARBA00000022"/>
    </source>
</evidence>
<dbReference type="NCBIfam" id="TIGR02464">
    <property type="entry name" value="ribofla_fusion"/>
    <property type="match status" value="1"/>
</dbReference>
<keyword evidence="5" id="KW-1185">Reference proteome</keyword>
<name>A0ABS7GKD9_9BACT</name>
<comment type="caution">
    <text evidence="4">The sequence shown here is derived from an EMBL/GenBank/DDBJ whole genome shotgun (WGS) entry which is preliminary data.</text>
</comment>
<dbReference type="Proteomes" id="UP000812961">
    <property type="component" value="Unassembled WGS sequence"/>
</dbReference>
<proteinExistence type="predicted"/>
<feature type="domain" description="NADAR" evidence="3">
    <location>
        <begin position="22"/>
        <end position="179"/>
    </location>
</feature>
<reference evidence="4 5" key="1">
    <citation type="submission" date="2021-08" db="EMBL/GenBank/DDBJ databases">
        <title>The genome sequence of Chitinophaga sp. B61.</title>
        <authorList>
            <person name="Zhang X."/>
        </authorList>
    </citation>
    <scope>NUCLEOTIDE SEQUENCE [LARGE SCALE GENOMIC DNA]</scope>
    <source>
        <strain evidence="4 5">B61</strain>
    </source>
</reference>
<comment type="catalytic activity">
    <reaction evidence="1">
        <text>5-amino-6-(5-phospho-D-ribosylamino)uracil + H2O = 5,6-diaminouracil + D-ribose 5-phosphate</text>
        <dbReference type="Rhea" id="RHEA:55020"/>
        <dbReference type="ChEBI" id="CHEBI:15377"/>
        <dbReference type="ChEBI" id="CHEBI:46252"/>
        <dbReference type="ChEBI" id="CHEBI:58453"/>
        <dbReference type="ChEBI" id="CHEBI:78346"/>
    </reaction>
</comment>
<dbReference type="Gene3D" id="1.10.357.40">
    <property type="entry name" value="YbiA-like"/>
    <property type="match status" value="1"/>
</dbReference>
<sequence length="181" mass="20692">MKYSNDWLIRRYNTKEKLNFTFFWGHKGQPGDVTKSCFSQWWPAAFTADNHTYITAEHWMMAGKARLFADTAIEQEILQAPSPAIAKQLGRKVKNFDPVKWDAEKFNIVVEGNLLKFSQHPKLKEFLISTGDTILVEASPLDRIWGIGMGAAHEHAANPLLWKGQNLLGYALMEVRDQLTQ</sequence>
<accession>A0ABS7GKD9</accession>
<dbReference type="InterPro" id="IPR012816">
    <property type="entry name" value="NADAR"/>
</dbReference>
<dbReference type="Pfam" id="PF08719">
    <property type="entry name" value="NADAR"/>
    <property type="match status" value="1"/>
</dbReference>
<dbReference type="CDD" id="cd15457">
    <property type="entry name" value="NADAR"/>
    <property type="match status" value="1"/>
</dbReference>
<comment type="catalytic activity">
    <reaction evidence="2">
        <text>2,5-diamino-6-hydroxy-4-(5-phosphoribosylamino)-pyrimidine + H2O = 2,5,6-triamino-4-hydroxypyrimidine + D-ribose 5-phosphate</text>
        <dbReference type="Rhea" id="RHEA:23436"/>
        <dbReference type="ChEBI" id="CHEBI:15377"/>
        <dbReference type="ChEBI" id="CHEBI:58614"/>
        <dbReference type="ChEBI" id="CHEBI:78346"/>
        <dbReference type="ChEBI" id="CHEBI:137796"/>
    </reaction>
</comment>
<organism evidence="4 5">
    <name type="scientific">Chitinophaga rhizophila</name>
    <dbReference type="NCBI Taxonomy" id="2866212"/>
    <lineage>
        <taxon>Bacteria</taxon>
        <taxon>Pseudomonadati</taxon>
        <taxon>Bacteroidota</taxon>
        <taxon>Chitinophagia</taxon>
        <taxon>Chitinophagales</taxon>
        <taxon>Chitinophagaceae</taxon>
        <taxon>Chitinophaga</taxon>
    </lineage>
</organism>
<dbReference type="SUPFAM" id="SSF143990">
    <property type="entry name" value="YbiA-like"/>
    <property type="match status" value="1"/>
</dbReference>